<dbReference type="InterPro" id="IPR050422">
    <property type="entry name" value="X-Pro_aminopeptidase_P"/>
</dbReference>
<proteinExistence type="predicted"/>
<keyword evidence="2" id="KW-0031">Aminopeptidase</keyword>
<evidence type="ECO:0000259" key="1">
    <source>
        <dbReference type="Pfam" id="PF01321"/>
    </source>
</evidence>
<dbReference type="Pfam" id="PF01321">
    <property type="entry name" value="Creatinase_N"/>
    <property type="match status" value="1"/>
</dbReference>
<dbReference type="AlphaFoldDB" id="A0A4Y2CR48"/>
<comment type="caution">
    <text evidence="2">The sequence shown here is derived from an EMBL/GenBank/DDBJ whole genome shotgun (WGS) entry which is preliminary data.</text>
</comment>
<gene>
    <name evidence="2" type="primary">XPNPEP1_1</name>
    <name evidence="2" type="ORF">AVEN_206605_1</name>
</gene>
<reference evidence="2 3" key="1">
    <citation type="journal article" date="2019" name="Sci. Rep.">
        <title>Orb-weaving spider Araneus ventricosus genome elucidates the spidroin gene catalogue.</title>
        <authorList>
            <person name="Kono N."/>
            <person name="Nakamura H."/>
            <person name="Ohtoshi R."/>
            <person name="Moran D.A.P."/>
            <person name="Shinohara A."/>
            <person name="Yoshida Y."/>
            <person name="Fujiwara M."/>
            <person name="Mori M."/>
            <person name="Tomita M."/>
            <person name="Arakawa K."/>
        </authorList>
    </citation>
    <scope>NUCLEOTIDE SEQUENCE [LARGE SCALE GENOMIC DNA]</scope>
</reference>
<dbReference type="Proteomes" id="UP000499080">
    <property type="component" value="Unassembled WGS sequence"/>
</dbReference>
<dbReference type="Gene3D" id="3.40.350.10">
    <property type="entry name" value="Creatinase/prolidase N-terminal domain"/>
    <property type="match status" value="1"/>
</dbReference>
<name>A0A4Y2CR48_ARAVE</name>
<evidence type="ECO:0000313" key="2">
    <source>
        <dbReference type="EMBL" id="GBM06344.1"/>
    </source>
</evidence>
<protein>
    <submittedName>
        <fullName evidence="2">Xaa-Pro aminopeptidase 1</fullName>
    </submittedName>
</protein>
<keyword evidence="2" id="KW-0378">Hydrolase</keyword>
<organism evidence="2 3">
    <name type="scientific">Araneus ventricosus</name>
    <name type="common">Orbweaver spider</name>
    <name type="synonym">Epeira ventricosa</name>
    <dbReference type="NCBI Taxonomy" id="182803"/>
    <lineage>
        <taxon>Eukaryota</taxon>
        <taxon>Metazoa</taxon>
        <taxon>Ecdysozoa</taxon>
        <taxon>Arthropoda</taxon>
        <taxon>Chelicerata</taxon>
        <taxon>Arachnida</taxon>
        <taxon>Araneae</taxon>
        <taxon>Araneomorphae</taxon>
        <taxon>Entelegynae</taxon>
        <taxon>Araneoidea</taxon>
        <taxon>Araneidae</taxon>
        <taxon>Araneus</taxon>
    </lineage>
</organism>
<evidence type="ECO:0000313" key="3">
    <source>
        <dbReference type="Proteomes" id="UP000499080"/>
    </source>
</evidence>
<dbReference type="InterPro" id="IPR000587">
    <property type="entry name" value="Creatinase_N"/>
</dbReference>
<dbReference type="OrthoDB" id="9995434at2759"/>
<dbReference type="GO" id="GO:0004177">
    <property type="term" value="F:aminopeptidase activity"/>
    <property type="evidence" value="ECO:0007669"/>
    <property type="project" value="UniProtKB-KW"/>
</dbReference>
<feature type="non-terminal residue" evidence="2">
    <location>
        <position position="1"/>
    </location>
</feature>
<keyword evidence="3" id="KW-1185">Reference proteome</keyword>
<feature type="domain" description="Creatinase N-terminal" evidence="1">
    <location>
        <begin position="7"/>
        <end position="92"/>
    </location>
</feature>
<dbReference type="InterPro" id="IPR029149">
    <property type="entry name" value="Creatin/AminoP/Spt16_N"/>
</dbReference>
<dbReference type="PANTHER" id="PTHR43763:SF6">
    <property type="entry name" value="XAA-PRO AMINOPEPTIDASE 1"/>
    <property type="match status" value="1"/>
</dbReference>
<keyword evidence="2" id="KW-0645">Protease</keyword>
<dbReference type="SUPFAM" id="SSF53092">
    <property type="entry name" value="Creatinase/prolidase N-terminal domain"/>
    <property type="match status" value="1"/>
</dbReference>
<dbReference type="EMBL" id="BGPR01164011">
    <property type="protein sequence ID" value="GBM06344.1"/>
    <property type="molecule type" value="Genomic_DNA"/>
</dbReference>
<sequence length="139" mass="15891">SKMMTDHDKRREFISGFTGSSGTAVILSELAALWTDGRYFIQAEQELDCNWILMKRYEPGVPEPDDWIIQVLGAGGNVGVDPKLLPCNVVHIFRCVIYRDYISEVHLIIKKSFIVQNSESGENLPHANKKFNSFFKKHF</sequence>
<dbReference type="PANTHER" id="PTHR43763">
    <property type="entry name" value="XAA-PRO AMINOPEPTIDASE 1"/>
    <property type="match status" value="1"/>
</dbReference>
<accession>A0A4Y2CR48</accession>